<accession>R5QKK0</accession>
<organism evidence="1 2">
    <name type="scientific">[Ruminococcus] torques CAG:61</name>
    <dbReference type="NCBI Taxonomy" id="1263108"/>
    <lineage>
        <taxon>Bacteria</taxon>
        <taxon>Bacillati</taxon>
        <taxon>Bacillota</taxon>
        <taxon>Clostridia</taxon>
        <taxon>Lachnospirales</taxon>
        <taxon>Lachnospiraceae</taxon>
        <taxon>Mediterraneibacter</taxon>
    </lineage>
</organism>
<keyword evidence="1" id="KW-0378">Hydrolase</keyword>
<dbReference type="RefSeq" id="WP_022002992.1">
    <property type="nucleotide sequence ID" value="NZ_HF995098.1"/>
</dbReference>
<keyword evidence="1" id="KW-0540">Nuclease</keyword>
<dbReference type="AlphaFoldDB" id="R5QKK0"/>
<sequence>MHADYDYEIDPTTLNVNNQIVTVEFISKPSTLRYVNIQKIRKIRVAFSSLIDYANKENRNGFMYTNDEIEHLKQQAFSTLSSVNTFLSNKNKDLKNAIFNEATTDADLESFLQNIDYAELLEVPQFKEVKNLLVEIMSIVADALSSKWDDPRYSRDIDE</sequence>
<dbReference type="Proteomes" id="UP000017998">
    <property type="component" value="Unassembled WGS sequence"/>
</dbReference>
<evidence type="ECO:0000313" key="2">
    <source>
        <dbReference type="Proteomes" id="UP000017998"/>
    </source>
</evidence>
<dbReference type="GO" id="GO:0004519">
    <property type="term" value="F:endonuclease activity"/>
    <property type="evidence" value="ECO:0007669"/>
    <property type="project" value="UniProtKB-KW"/>
</dbReference>
<proteinExistence type="predicted"/>
<protein>
    <submittedName>
        <fullName evidence="1">Type II restriction endonuclease Alw26I/Eco31I/Esp3I family</fullName>
    </submittedName>
</protein>
<evidence type="ECO:0000313" key="1">
    <source>
        <dbReference type="EMBL" id="CCZ26874.1"/>
    </source>
</evidence>
<reference evidence="1" key="1">
    <citation type="submission" date="2012-11" db="EMBL/GenBank/DDBJ databases">
        <title>Dependencies among metagenomic species, viruses, plasmids and units of genetic variation.</title>
        <authorList>
            <person name="Nielsen H.B."/>
            <person name="Almeida M."/>
            <person name="Juncker A.S."/>
            <person name="Rasmussen S."/>
            <person name="Li J."/>
            <person name="Sunagawa S."/>
            <person name="Plichta D."/>
            <person name="Gautier L."/>
            <person name="Le Chatelier E."/>
            <person name="Peletier E."/>
            <person name="Bonde I."/>
            <person name="Nielsen T."/>
            <person name="Manichanh C."/>
            <person name="Arumugam M."/>
            <person name="Batto J."/>
            <person name="Santos M.B.Q.D."/>
            <person name="Blom N."/>
            <person name="Borruel N."/>
            <person name="Burgdorf K.S."/>
            <person name="Boumezbeur F."/>
            <person name="Casellas F."/>
            <person name="Dore J."/>
            <person name="Guarner F."/>
            <person name="Hansen T."/>
            <person name="Hildebrand F."/>
            <person name="Kaas R.S."/>
            <person name="Kennedy S."/>
            <person name="Kristiansen K."/>
            <person name="Kultima J.R."/>
            <person name="Leonard P."/>
            <person name="Levenez F."/>
            <person name="Lund O."/>
            <person name="Moumen B."/>
            <person name="Le Paslier D."/>
            <person name="Pons N."/>
            <person name="Pedersen O."/>
            <person name="Prifti E."/>
            <person name="Qin J."/>
            <person name="Raes J."/>
            <person name="Tap J."/>
            <person name="Tims S."/>
            <person name="Ussery D.W."/>
            <person name="Yamada T."/>
            <person name="MetaHit consortium"/>
            <person name="Renault P."/>
            <person name="Sicheritz-Ponten T."/>
            <person name="Bork P."/>
            <person name="Wang J."/>
            <person name="Brunak S."/>
            <person name="Ehrlich S.D."/>
        </authorList>
    </citation>
    <scope>NUCLEOTIDE SEQUENCE [LARGE SCALE GENOMIC DNA]</scope>
</reference>
<comment type="caution">
    <text evidence="1">The sequence shown here is derived from an EMBL/GenBank/DDBJ whole genome shotgun (WGS) entry which is preliminary data.</text>
</comment>
<name>R5QKK0_9FIRM</name>
<dbReference type="InterPro" id="IPR014328">
    <property type="entry name" value="Restrct_endonuc_II_Alw26I"/>
</dbReference>
<dbReference type="EMBL" id="CAZS010000141">
    <property type="protein sequence ID" value="CCZ26874.1"/>
    <property type="molecule type" value="Genomic_DNA"/>
</dbReference>
<gene>
    <name evidence="1" type="ORF">BN734_00054</name>
</gene>
<dbReference type="Pfam" id="PF09665">
    <property type="entry name" value="RE_Alw26IDE"/>
    <property type="match status" value="1"/>
</dbReference>
<keyword evidence="1" id="KW-0255">Endonuclease</keyword>